<dbReference type="Gene3D" id="1.10.20.10">
    <property type="entry name" value="Histone, subunit A"/>
    <property type="match status" value="1"/>
</dbReference>
<reference evidence="7 8" key="1">
    <citation type="journal article" date="2024" name="IMA Fungus">
        <title>IMA Genome - F19 : A genome assembly and annotation guide to empower mycologists, including annotated draft genome sequences of Ceratocystis pirilliformis, Diaporthe australafricana, Fusarium ophioides, Paecilomyces lecythidis, and Sporothrix stenoceras.</title>
        <authorList>
            <person name="Aylward J."/>
            <person name="Wilson A.M."/>
            <person name="Visagie C.M."/>
            <person name="Spraker J."/>
            <person name="Barnes I."/>
            <person name="Buitendag C."/>
            <person name="Ceriani C."/>
            <person name="Del Mar Angel L."/>
            <person name="du Plessis D."/>
            <person name="Fuchs T."/>
            <person name="Gasser K."/>
            <person name="Kramer D."/>
            <person name="Li W."/>
            <person name="Munsamy K."/>
            <person name="Piso A."/>
            <person name="Price J.L."/>
            <person name="Sonnekus B."/>
            <person name="Thomas C."/>
            <person name="van der Nest A."/>
            <person name="van Dijk A."/>
            <person name="van Heerden A."/>
            <person name="van Vuuren N."/>
            <person name="Yilmaz N."/>
            <person name="Duong T.A."/>
            <person name="van der Merwe N.A."/>
            <person name="Wingfield M.J."/>
            <person name="Wingfield B.D."/>
        </authorList>
    </citation>
    <scope>NUCLEOTIDE SEQUENCE [LARGE SCALE GENOMIC DNA]</scope>
    <source>
        <strain evidence="7 8">CMW 12675</strain>
    </source>
</reference>
<keyword evidence="3" id="KW-0158">Chromosome</keyword>
<dbReference type="CDD" id="cd22920">
    <property type="entry name" value="HFD_CENP-T"/>
    <property type="match status" value="1"/>
</dbReference>
<name>A0ABR3ZKF7_9PEZI</name>
<comment type="subcellular location">
    <subcellularLocation>
        <location evidence="2">Chromosome</location>
    </subcellularLocation>
    <subcellularLocation>
        <location evidence="1">Nucleus</location>
    </subcellularLocation>
</comment>
<feature type="compositionally biased region" description="Basic and acidic residues" evidence="5">
    <location>
        <begin position="92"/>
        <end position="101"/>
    </location>
</feature>
<evidence type="ECO:0000259" key="6">
    <source>
        <dbReference type="Pfam" id="PF15511"/>
    </source>
</evidence>
<organism evidence="7 8">
    <name type="scientific">Ceratocystis pirilliformis</name>
    <dbReference type="NCBI Taxonomy" id="259994"/>
    <lineage>
        <taxon>Eukaryota</taxon>
        <taxon>Fungi</taxon>
        <taxon>Dikarya</taxon>
        <taxon>Ascomycota</taxon>
        <taxon>Pezizomycotina</taxon>
        <taxon>Sordariomycetes</taxon>
        <taxon>Hypocreomycetidae</taxon>
        <taxon>Microascales</taxon>
        <taxon>Ceratocystidaceae</taxon>
        <taxon>Ceratocystis</taxon>
    </lineage>
</organism>
<dbReference type="EMBL" id="JAWDJO010000011">
    <property type="protein sequence ID" value="KAL1900727.1"/>
    <property type="molecule type" value="Genomic_DNA"/>
</dbReference>
<evidence type="ECO:0000256" key="1">
    <source>
        <dbReference type="ARBA" id="ARBA00004123"/>
    </source>
</evidence>
<feature type="region of interest" description="Disordered" evidence="5">
    <location>
        <begin position="1"/>
        <end position="38"/>
    </location>
</feature>
<comment type="caution">
    <text evidence="7">The sequence shown here is derived from an EMBL/GenBank/DDBJ whole genome shotgun (WGS) entry which is preliminary data.</text>
</comment>
<evidence type="ECO:0000313" key="8">
    <source>
        <dbReference type="Proteomes" id="UP001583280"/>
    </source>
</evidence>
<evidence type="ECO:0000256" key="3">
    <source>
        <dbReference type="ARBA" id="ARBA00022454"/>
    </source>
</evidence>
<evidence type="ECO:0000256" key="5">
    <source>
        <dbReference type="SAM" id="MobiDB-lite"/>
    </source>
</evidence>
<feature type="region of interest" description="Disordered" evidence="5">
    <location>
        <begin position="82"/>
        <end position="101"/>
    </location>
</feature>
<proteinExistence type="predicted"/>
<dbReference type="InterPro" id="IPR035425">
    <property type="entry name" value="CENP-T/H4_C"/>
</dbReference>
<protein>
    <recommendedName>
        <fullName evidence="6">CENP-T/Histone H4 histone fold domain-containing protein</fullName>
    </recommendedName>
</protein>
<feature type="region of interest" description="Disordered" evidence="5">
    <location>
        <begin position="106"/>
        <end position="153"/>
    </location>
</feature>
<evidence type="ECO:0000256" key="4">
    <source>
        <dbReference type="ARBA" id="ARBA00023242"/>
    </source>
</evidence>
<feature type="compositionally biased region" description="Basic and acidic residues" evidence="5">
    <location>
        <begin position="124"/>
        <end position="134"/>
    </location>
</feature>
<feature type="region of interest" description="Disordered" evidence="5">
    <location>
        <begin position="292"/>
        <end position="335"/>
    </location>
</feature>
<dbReference type="Pfam" id="PF15511">
    <property type="entry name" value="CENP-T_C"/>
    <property type="match status" value="1"/>
</dbReference>
<dbReference type="SUPFAM" id="SSF47113">
    <property type="entry name" value="Histone-fold"/>
    <property type="match status" value="1"/>
</dbReference>
<sequence>MSSPGSSPPPTTRVALATPARPTGNSTARAVRTPLDKTAPRDLLNSVRRGQSSVRNRIATNAPTPHARAAIRALDMRRAAVFTPGKGRRKSVRDQRETPRDILRMLSRSLAPVSRAVHTSSSSSDKKSPERSMVGDETDISNGMDYDEDDDDDVLMRRPEFTLPLDEGDEEDDLVAPRSMLLEDETMGNLTMQSMEFPRRATNDILVDRRLSRMSMGSMRFSDVGLQPHQLGSDDVAVDSGFFPRIDLDDIPDQTAGDLTMQRIDDTTRHDITSGNGDLSVPEQESLFVELRSQSPDSPEPFGDISQLQNLEPEPEPEPTQHDISMEDDGAGVSAGDRQFLPLMQLESEDDDQGEIEDIPDITFDSRMKEQQREARKKGIKLSAYGTEYPSIPPSVVKRLALMFAQRSGLGKCKISPGTLQQLSLATDWFFEQVGSDLKAYAEHANRKTIDESDIALLMRRQRQISSTSTLFSQAHKYLPRELLQEIRMPAALKMKKSKVVNDVTEETDGDNQD</sequence>
<feature type="domain" description="CENP-T/Histone H4 histone fold" evidence="6">
    <location>
        <begin position="385"/>
        <end position="491"/>
    </location>
</feature>
<dbReference type="PANTHER" id="PTHR22980:SF5">
    <property type="entry name" value="CENP-T_HISTONE H4 HISTONE FOLD DOMAIN-CONTAINING PROTEIN"/>
    <property type="match status" value="1"/>
</dbReference>
<gene>
    <name evidence="7" type="ORF">Cpir12675_000864</name>
</gene>
<feature type="compositionally biased region" description="Pro residues" evidence="5">
    <location>
        <begin position="1"/>
        <end position="11"/>
    </location>
</feature>
<dbReference type="InterPro" id="IPR009072">
    <property type="entry name" value="Histone-fold"/>
</dbReference>
<dbReference type="Proteomes" id="UP001583280">
    <property type="component" value="Unassembled WGS sequence"/>
</dbReference>
<keyword evidence="4" id="KW-0539">Nucleus</keyword>
<evidence type="ECO:0000256" key="2">
    <source>
        <dbReference type="ARBA" id="ARBA00004286"/>
    </source>
</evidence>
<dbReference type="PANTHER" id="PTHR22980">
    <property type="entry name" value="CORTISTATIN"/>
    <property type="match status" value="1"/>
</dbReference>
<keyword evidence="8" id="KW-1185">Reference proteome</keyword>
<evidence type="ECO:0000313" key="7">
    <source>
        <dbReference type="EMBL" id="KAL1900727.1"/>
    </source>
</evidence>
<accession>A0ABR3ZKF7</accession>